<feature type="non-terminal residue" evidence="1">
    <location>
        <position position="1"/>
    </location>
</feature>
<reference evidence="1" key="1">
    <citation type="submission" date="2023-10" db="EMBL/GenBank/DDBJ databases">
        <title>Genome assembly of Pristionchus species.</title>
        <authorList>
            <person name="Yoshida K."/>
            <person name="Sommer R.J."/>
        </authorList>
    </citation>
    <scope>NUCLEOTIDE SEQUENCE</scope>
    <source>
        <strain evidence="1">RS5133</strain>
    </source>
</reference>
<protein>
    <submittedName>
        <fullName evidence="1">Uncharacterized protein</fullName>
    </submittedName>
</protein>
<dbReference type="AlphaFoldDB" id="A0AAV5V8R9"/>
<evidence type="ECO:0000313" key="1">
    <source>
        <dbReference type="EMBL" id="GMT16040.1"/>
    </source>
</evidence>
<feature type="non-terminal residue" evidence="1">
    <location>
        <position position="115"/>
    </location>
</feature>
<name>A0AAV5V8R9_9BILA</name>
<dbReference type="EMBL" id="BTSY01000002">
    <property type="protein sequence ID" value="GMT16040.1"/>
    <property type="molecule type" value="Genomic_DNA"/>
</dbReference>
<dbReference type="Proteomes" id="UP001432322">
    <property type="component" value="Unassembled WGS sequence"/>
</dbReference>
<comment type="caution">
    <text evidence="1">The sequence shown here is derived from an EMBL/GenBank/DDBJ whole genome shotgun (WGS) entry which is preliminary data.</text>
</comment>
<evidence type="ECO:0000313" key="2">
    <source>
        <dbReference type="Proteomes" id="UP001432322"/>
    </source>
</evidence>
<proteinExistence type="predicted"/>
<keyword evidence="2" id="KW-1185">Reference proteome</keyword>
<organism evidence="1 2">
    <name type="scientific">Pristionchus fissidentatus</name>
    <dbReference type="NCBI Taxonomy" id="1538716"/>
    <lineage>
        <taxon>Eukaryota</taxon>
        <taxon>Metazoa</taxon>
        <taxon>Ecdysozoa</taxon>
        <taxon>Nematoda</taxon>
        <taxon>Chromadorea</taxon>
        <taxon>Rhabditida</taxon>
        <taxon>Rhabditina</taxon>
        <taxon>Diplogasteromorpha</taxon>
        <taxon>Diplogasteroidea</taxon>
        <taxon>Neodiplogasteridae</taxon>
        <taxon>Pristionchus</taxon>
    </lineage>
</organism>
<sequence length="115" mass="13531">EKKWGAKFSEMRNIHTPVRKYAPNLLFDLRMSTKYTNSEQKHNHIQSQISKLLESLKAEIVLMRRELSELERMKVEHPEALFLHDIEDSATSIEKASIRFSTCADEIRREMVNSN</sequence>
<gene>
    <name evidence="1" type="ORF">PFISCL1PPCAC_7337</name>
</gene>
<accession>A0AAV5V8R9</accession>